<comment type="caution">
    <text evidence="9">The sequence shown here is derived from an EMBL/GenBank/DDBJ whole genome shotgun (WGS) entry which is preliminary data.</text>
</comment>
<accession>A0A2R5EK70</accession>
<dbReference type="InterPro" id="IPR050640">
    <property type="entry name" value="Bact_2-comp_sensor_kinase"/>
</dbReference>
<evidence type="ECO:0000313" key="9">
    <source>
        <dbReference type="EMBL" id="GBG07016.1"/>
    </source>
</evidence>
<comment type="subcellular location">
    <subcellularLocation>
        <location evidence="1">Cell membrane</location>
        <topology evidence="1">Multi-pass membrane protein</topology>
    </subcellularLocation>
</comment>
<keyword evidence="5" id="KW-0418">Kinase</keyword>
<dbReference type="PANTHER" id="PTHR34220">
    <property type="entry name" value="SENSOR HISTIDINE KINASE YPDA"/>
    <property type="match status" value="1"/>
</dbReference>
<dbReference type="PROSITE" id="PS50885">
    <property type="entry name" value="HAMP"/>
    <property type="match status" value="1"/>
</dbReference>
<evidence type="ECO:0000256" key="5">
    <source>
        <dbReference type="ARBA" id="ARBA00022777"/>
    </source>
</evidence>
<organism evidence="9 10">
    <name type="scientific">Paenibacillus agaridevorans</name>
    <dbReference type="NCBI Taxonomy" id="171404"/>
    <lineage>
        <taxon>Bacteria</taxon>
        <taxon>Bacillati</taxon>
        <taxon>Bacillota</taxon>
        <taxon>Bacilli</taxon>
        <taxon>Bacillales</taxon>
        <taxon>Paenibacillaceae</taxon>
        <taxon>Paenibacillus</taxon>
    </lineage>
</organism>
<keyword evidence="4" id="KW-0808">Transferase</keyword>
<dbReference type="InterPro" id="IPR003594">
    <property type="entry name" value="HATPase_dom"/>
</dbReference>
<dbReference type="Pfam" id="PF02518">
    <property type="entry name" value="HATPase_c"/>
    <property type="match status" value="1"/>
</dbReference>
<dbReference type="CDD" id="cd06225">
    <property type="entry name" value="HAMP"/>
    <property type="match status" value="1"/>
</dbReference>
<sequence length="587" mass="67349">MKQWDKLFVPLRAKFMVLFMALITIPYVISGIVTYQGYMSQVKVSATVNTTQMTEQIRINLDRFIKEMERLSLGLYYDNEVINILSKHTGDESRKSHVSFNDQQKMMLFISSLEFDRPEIRNVVLMSPDGNLFSSKSKVSNTWSEASEPWISDVKLSEGEFVIVKPHHTHYYSKDDNPTISVARKIYDPYSYDYLGMIKIDLTAGAFQSLIAYASGKPNAHDKLYLLDRDKQLLYPYLTSEEPLLYMKNDDYLTASVVSDYTGIQVVGIASVIDMQQDAYRLVRSNLFTSGAALLLAYLLALLTSNYLVKPIHHLRSKMKLVQNGSFTVRSTVVTNDEIGVLSGGFNNMVAEIERLVREVYETKLRERDAELSALQSQINPHFLYNMLESMNAVAMKHRVMELSDLISDLGALLRYTIHNQIGSATLRDELQFVEAYVEIESSRLDNRLLLTNQVDSSFESCLVPKLILQPFVENVIEHGFASTSARVEVTIQAWMEEDDVWIRISDTGIGMTDEFKSRLEERMQRRDHLFTELVAFDDKRGKGVALRNVFQRIRIRYGEPYGVQIDYSVESGAAFLLRLPFQWRDK</sequence>
<dbReference type="InterPro" id="IPR036890">
    <property type="entry name" value="HATPase_C_sf"/>
</dbReference>
<dbReference type="RefSeq" id="WP_181376492.1">
    <property type="nucleotide sequence ID" value="NZ_BDQX01000073.1"/>
</dbReference>
<protein>
    <recommendedName>
        <fullName evidence="8">HAMP domain-containing protein</fullName>
    </recommendedName>
</protein>
<dbReference type="GO" id="GO:0000155">
    <property type="term" value="F:phosphorelay sensor kinase activity"/>
    <property type="evidence" value="ECO:0007669"/>
    <property type="project" value="InterPro"/>
</dbReference>
<evidence type="ECO:0000256" key="4">
    <source>
        <dbReference type="ARBA" id="ARBA00022679"/>
    </source>
</evidence>
<keyword evidence="10" id="KW-1185">Reference proteome</keyword>
<dbReference type="Pfam" id="PF06580">
    <property type="entry name" value="His_kinase"/>
    <property type="match status" value="1"/>
</dbReference>
<evidence type="ECO:0000259" key="8">
    <source>
        <dbReference type="PROSITE" id="PS50885"/>
    </source>
</evidence>
<keyword evidence="7" id="KW-0812">Transmembrane</keyword>
<proteinExistence type="predicted"/>
<dbReference type="Pfam" id="PF00672">
    <property type="entry name" value="HAMP"/>
    <property type="match status" value="1"/>
</dbReference>
<name>A0A2R5EK70_9BACL</name>
<feature type="transmembrane region" description="Helical" evidence="7">
    <location>
        <begin position="15"/>
        <end position="38"/>
    </location>
</feature>
<dbReference type="Gene3D" id="6.10.340.10">
    <property type="match status" value="1"/>
</dbReference>
<reference evidence="9 10" key="1">
    <citation type="submission" date="2017-08" db="EMBL/GenBank/DDBJ databases">
        <title>Substantial Increase in Enzyme Production by Combined Drug-Resistance Mutations in Paenibacillus agaridevorans.</title>
        <authorList>
            <person name="Tanaka Y."/>
            <person name="Funane K."/>
            <person name="Hosaka T."/>
            <person name="Shiwa Y."/>
            <person name="Fujita N."/>
            <person name="Miyazaki T."/>
            <person name="Yoshikawa H."/>
            <person name="Murakami K."/>
            <person name="Kasahara K."/>
            <person name="Inaoka T."/>
            <person name="Hiraga Y."/>
            <person name="Ochi K."/>
        </authorList>
    </citation>
    <scope>NUCLEOTIDE SEQUENCE [LARGE SCALE GENOMIC DNA]</scope>
    <source>
        <strain evidence="9 10">T-3040</strain>
    </source>
</reference>
<keyword evidence="6 7" id="KW-0472">Membrane</keyword>
<evidence type="ECO:0000256" key="2">
    <source>
        <dbReference type="ARBA" id="ARBA00022475"/>
    </source>
</evidence>
<evidence type="ECO:0000256" key="1">
    <source>
        <dbReference type="ARBA" id="ARBA00004651"/>
    </source>
</evidence>
<feature type="domain" description="HAMP" evidence="8">
    <location>
        <begin position="306"/>
        <end position="358"/>
    </location>
</feature>
<feature type="transmembrane region" description="Helical" evidence="7">
    <location>
        <begin position="287"/>
        <end position="309"/>
    </location>
</feature>
<gene>
    <name evidence="9" type="ORF">PAT3040_01564</name>
</gene>
<evidence type="ECO:0000256" key="6">
    <source>
        <dbReference type="ARBA" id="ARBA00023136"/>
    </source>
</evidence>
<keyword evidence="2" id="KW-1003">Cell membrane</keyword>
<dbReference type="InterPro" id="IPR010559">
    <property type="entry name" value="Sig_transdc_His_kin_internal"/>
</dbReference>
<dbReference type="SUPFAM" id="SSF55874">
    <property type="entry name" value="ATPase domain of HSP90 chaperone/DNA topoisomerase II/histidine kinase"/>
    <property type="match status" value="1"/>
</dbReference>
<dbReference type="Gene3D" id="3.30.565.10">
    <property type="entry name" value="Histidine kinase-like ATPase, C-terminal domain"/>
    <property type="match status" value="1"/>
</dbReference>
<keyword evidence="3" id="KW-0597">Phosphoprotein</keyword>
<dbReference type="InterPro" id="IPR003660">
    <property type="entry name" value="HAMP_dom"/>
</dbReference>
<dbReference type="EMBL" id="BDQX01000073">
    <property type="protein sequence ID" value="GBG07016.1"/>
    <property type="molecule type" value="Genomic_DNA"/>
</dbReference>
<dbReference type="PANTHER" id="PTHR34220:SF7">
    <property type="entry name" value="SENSOR HISTIDINE KINASE YPDA"/>
    <property type="match status" value="1"/>
</dbReference>
<evidence type="ECO:0000313" key="10">
    <source>
        <dbReference type="Proteomes" id="UP000245202"/>
    </source>
</evidence>
<evidence type="ECO:0000256" key="3">
    <source>
        <dbReference type="ARBA" id="ARBA00022553"/>
    </source>
</evidence>
<dbReference type="SUPFAM" id="SSF158472">
    <property type="entry name" value="HAMP domain-like"/>
    <property type="match status" value="1"/>
</dbReference>
<dbReference type="AlphaFoldDB" id="A0A2R5EK70"/>
<dbReference type="SMART" id="SM00304">
    <property type="entry name" value="HAMP"/>
    <property type="match status" value="1"/>
</dbReference>
<keyword evidence="7" id="KW-1133">Transmembrane helix</keyword>
<dbReference type="GO" id="GO:0005886">
    <property type="term" value="C:plasma membrane"/>
    <property type="evidence" value="ECO:0007669"/>
    <property type="project" value="UniProtKB-SubCell"/>
</dbReference>
<dbReference type="Proteomes" id="UP000245202">
    <property type="component" value="Unassembled WGS sequence"/>
</dbReference>
<evidence type="ECO:0000256" key="7">
    <source>
        <dbReference type="SAM" id="Phobius"/>
    </source>
</evidence>